<dbReference type="PANTHER" id="PTHR11985">
    <property type="entry name" value="GLYCEROL-3-PHOSPHATE DEHYDROGENASE"/>
    <property type="match status" value="1"/>
</dbReference>
<dbReference type="GO" id="GO:0016491">
    <property type="term" value="F:oxidoreductase activity"/>
    <property type="evidence" value="ECO:0007669"/>
    <property type="project" value="UniProtKB-KW"/>
</dbReference>
<reference evidence="10" key="1">
    <citation type="journal article" date="2019" name="Int. J. Syst. Evol. Microbiol.">
        <title>The Global Catalogue of Microorganisms (GCM) 10K type strain sequencing project: providing services to taxonomists for standard genome sequencing and annotation.</title>
        <authorList>
            <consortium name="The Broad Institute Genomics Platform"/>
            <consortium name="The Broad Institute Genome Sequencing Center for Infectious Disease"/>
            <person name="Wu L."/>
            <person name="Ma J."/>
        </authorList>
    </citation>
    <scope>NUCLEOTIDE SEQUENCE [LARGE SCALE GENOMIC DNA]</scope>
    <source>
        <strain evidence="10">LMG 29894</strain>
    </source>
</reference>
<dbReference type="InterPro" id="IPR031656">
    <property type="entry name" value="DAO_C"/>
</dbReference>
<comment type="cofactor">
    <cofactor evidence="1">
        <name>FAD</name>
        <dbReference type="ChEBI" id="CHEBI:57692"/>
    </cofactor>
</comment>
<evidence type="ECO:0000259" key="8">
    <source>
        <dbReference type="Pfam" id="PF16901"/>
    </source>
</evidence>
<evidence type="ECO:0000256" key="2">
    <source>
        <dbReference type="ARBA" id="ARBA00007330"/>
    </source>
</evidence>
<dbReference type="SUPFAM" id="SSF51905">
    <property type="entry name" value="FAD/NAD(P)-binding domain"/>
    <property type="match status" value="1"/>
</dbReference>
<dbReference type="Gene3D" id="1.10.8.870">
    <property type="entry name" value="Alpha-glycerophosphate oxidase, cap domain"/>
    <property type="match status" value="1"/>
</dbReference>
<name>A0ABV8MTB2_9NEIS</name>
<proteinExistence type="inferred from homology"/>
<evidence type="ECO:0000259" key="7">
    <source>
        <dbReference type="Pfam" id="PF01266"/>
    </source>
</evidence>
<dbReference type="EMBL" id="JBHSBU010000001">
    <property type="protein sequence ID" value="MFC4161518.1"/>
    <property type="molecule type" value="Genomic_DNA"/>
</dbReference>
<evidence type="ECO:0000256" key="6">
    <source>
        <dbReference type="ARBA" id="ARBA00023002"/>
    </source>
</evidence>
<dbReference type="Gene3D" id="3.50.50.60">
    <property type="entry name" value="FAD/NAD(P)-binding domain"/>
    <property type="match status" value="1"/>
</dbReference>
<dbReference type="PANTHER" id="PTHR11985:SF35">
    <property type="entry name" value="ANAEROBIC GLYCEROL-3-PHOSPHATE DEHYDROGENASE SUBUNIT A"/>
    <property type="match status" value="1"/>
</dbReference>
<dbReference type="InterPro" id="IPR000447">
    <property type="entry name" value="G3P_DH_FAD-dep"/>
</dbReference>
<evidence type="ECO:0000256" key="1">
    <source>
        <dbReference type="ARBA" id="ARBA00001974"/>
    </source>
</evidence>
<protein>
    <submittedName>
        <fullName evidence="9">Glycerol-3-phosphate dehydrogenase/oxidase</fullName>
        <ecNumber evidence="9">1.-.-.-</ecNumber>
    </submittedName>
</protein>
<dbReference type="Gene3D" id="3.30.9.10">
    <property type="entry name" value="D-Amino Acid Oxidase, subunit A, domain 2"/>
    <property type="match status" value="1"/>
</dbReference>
<keyword evidence="3" id="KW-0285">Flavoprotein</keyword>
<evidence type="ECO:0000313" key="9">
    <source>
        <dbReference type="EMBL" id="MFC4161518.1"/>
    </source>
</evidence>
<keyword evidence="6 9" id="KW-0560">Oxidoreductase</keyword>
<evidence type="ECO:0000256" key="4">
    <source>
        <dbReference type="ARBA" id="ARBA00022798"/>
    </source>
</evidence>
<evidence type="ECO:0000256" key="3">
    <source>
        <dbReference type="ARBA" id="ARBA00022630"/>
    </source>
</evidence>
<evidence type="ECO:0000256" key="5">
    <source>
        <dbReference type="ARBA" id="ARBA00022827"/>
    </source>
</evidence>
<dbReference type="SUPFAM" id="SSF54373">
    <property type="entry name" value="FAD-linked reductases, C-terminal domain"/>
    <property type="match status" value="1"/>
</dbReference>
<keyword evidence="4" id="KW-0319">Glycerol metabolism</keyword>
<dbReference type="EC" id="1.-.-.-" evidence="9"/>
<keyword evidence="5" id="KW-0274">FAD</keyword>
<dbReference type="Pfam" id="PF01266">
    <property type="entry name" value="DAO"/>
    <property type="match status" value="1"/>
</dbReference>
<feature type="domain" description="Alpha-glycerophosphate oxidase C-terminal" evidence="8">
    <location>
        <begin position="404"/>
        <end position="497"/>
    </location>
</feature>
<keyword evidence="10" id="KW-1185">Reference proteome</keyword>
<dbReference type="InterPro" id="IPR006076">
    <property type="entry name" value="FAD-dep_OxRdtase"/>
</dbReference>
<organism evidence="9 10">
    <name type="scientific">Chitinimonas lacunae</name>
    <dbReference type="NCBI Taxonomy" id="1963018"/>
    <lineage>
        <taxon>Bacteria</taxon>
        <taxon>Pseudomonadati</taxon>
        <taxon>Pseudomonadota</taxon>
        <taxon>Betaproteobacteria</taxon>
        <taxon>Neisseriales</taxon>
        <taxon>Chitinibacteraceae</taxon>
        <taxon>Chitinimonas</taxon>
    </lineage>
</organism>
<dbReference type="RefSeq" id="WP_378167548.1">
    <property type="nucleotide sequence ID" value="NZ_JBHSBU010000001.1"/>
</dbReference>
<evidence type="ECO:0000313" key="10">
    <source>
        <dbReference type="Proteomes" id="UP001595791"/>
    </source>
</evidence>
<comment type="caution">
    <text evidence="9">The sequence shown here is derived from an EMBL/GenBank/DDBJ whole genome shotgun (WGS) entry which is preliminary data.</text>
</comment>
<sequence length="533" mass="58287">MRPLTRADKLAALEQEWDLVVVGGGISGAGVLREAARRGWKALLIEQRDFAWGTSSRSSKLVHGGLRYLKEGRFGLTLHSVRERQRLMAEAPELIETQSFLFGDFAGRKPGRWLFQLGLEIYDRMAGQRSHRYVDAHAASTFAPGLAQRDLRGAMLYLDAKTDDARLVLRVLQEAQADGGIALNYMAARQLRLDGGRVSGIEVEDSETGLRHTLRARTVVNATGAWADRLRGQLGRAPTLRPLRGSHLTFPAWRVPVAQSISAMHPHDGRPVFIYPWEGVTLVGTTDLDHGGELDCEAAISADEVAYLLAAVNDQLPGLAVGYDDIVASYAGVRPVVDDGTGDPSSAGRDHVVMDEDGLITVTGGKLTTFRLMALDALRLAAGRLNRPLGNSDGPMFSPAIEPRGLNPAATARLLNRYGPLAAIAARQAGHGELDWIAGSASLWLELRWAALHESVVHLDDLLLRRTRLGIVLPQGGLGQIERIRTLVQPALGWDEGRWLNEVARYRSLIDAHYSLPPRETVPGWQRYLAPKA</sequence>
<dbReference type="InterPro" id="IPR038299">
    <property type="entry name" value="DAO_C_sf"/>
</dbReference>
<comment type="similarity">
    <text evidence="2">Belongs to the FAD-dependent glycerol-3-phosphate dehydrogenase family.</text>
</comment>
<gene>
    <name evidence="9" type="ORF">ACFOW7_19455</name>
</gene>
<feature type="domain" description="FAD dependent oxidoreductase" evidence="7">
    <location>
        <begin position="18"/>
        <end position="364"/>
    </location>
</feature>
<dbReference type="Pfam" id="PF16901">
    <property type="entry name" value="DAO_C"/>
    <property type="match status" value="1"/>
</dbReference>
<dbReference type="InterPro" id="IPR036188">
    <property type="entry name" value="FAD/NAD-bd_sf"/>
</dbReference>
<dbReference type="Proteomes" id="UP001595791">
    <property type="component" value="Unassembled WGS sequence"/>
</dbReference>
<accession>A0ABV8MTB2</accession>
<dbReference type="PRINTS" id="PR01001">
    <property type="entry name" value="FADG3PDH"/>
</dbReference>